<reference evidence="2" key="1">
    <citation type="submission" date="2019-08" db="EMBL/GenBank/DDBJ databases">
        <title>The genome of the North American firefly Photinus pyralis.</title>
        <authorList>
            <consortium name="Photinus pyralis genome working group"/>
            <person name="Fallon T.R."/>
            <person name="Sander Lower S.E."/>
            <person name="Weng J.-K."/>
        </authorList>
    </citation>
    <scope>NUCLEOTIDE SEQUENCE</scope>
    <source>
        <strain evidence="2">TRF0915ILg1</strain>
        <tissue evidence="2">Whole body</tissue>
    </source>
</reference>
<comment type="caution">
    <text evidence="2">The sequence shown here is derived from an EMBL/GenBank/DDBJ whole genome shotgun (WGS) entry which is preliminary data.</text>
</comment>
<dbReference type="GO" id="GO:0005576">
    <property type="term" value="C:extracellular region"/>
    <property type="evidence" value="ECO:0007669"/>
    <property type="project" value="UniProtKB-SubCell"/>
</dbReference>
<keyword evidence="3" id="KW-1185">Reference proteome</keyword>
<sequence>MKAVFVLSLFLFVAALAADTSDQEDDFKCKVGVYYQENKCNTCWCETYGLACHMMACKSHEDPKLVNCEKGTTWKEDCEQCWCTVGGTICTTNCGKVREMHRN</sequence>
<evidence type="ECO:0000256" key="1">
    <source>
        <dbReference type="PIRNR" id="PIRNR001625"/>
    </source>
</evidence>
<keyword evidence="1" id="KW-0646">Protease inhibitor</keyword>
<organism evidence="2 3">
    <name type="scientific">Ignelater luminosus</name>
    <name type="common">Cucubano</name>
    <name type="synonym">Pyrophorus luminosus</name>
    <dbReference type="NCBI Taxonomy" id="2038154"/>
    <lineage>
        <taxon>Eukaryota</taxon>
        <taxon>Metazoa</taxon>
        <taxon>Ecdysozoa</taxon>
        <taxon>Arthropoda</taxon>
        <taxon>Hexapoda</taxon>
        <taxon>Insecta</taxon>
        <taxon>Pterygota</taxon>
        <taxon>Neoptera</taxon>
        <taxon>Endopterygota</taxon>
        <taxon>Coleoptera</taxon>
        <taxon>Polyphaga</taxon>
        <taxon>Elateriformia</taxon>
        <taxon>Elateroidea</taxon>
        <taxon>Elateridae</taxon>
        <taxon>Agrypninae</taxon>
        <taxon>Pyrophorini</taxon>
        <taxon>Ignelater</taxon>
    </lineage>
</organism>
<dbReference type="EMBL" id="VTPC01089009">
    <property type="protein sequence ID" value="KAF2885983.1"/>
    <property type="molecule type" value="Genomic_DNA"/>
</dbReference>
<keyword evidence="1" id="KW-0732">Signal</keyword>
<dbReference type="PIRSF" id="PIRSF001625">
    <property type="entry name" value="Prot_inhib_pacifastin"/>
    <property type="match status" value="1"/>
</dbReference>
<feature type="chain" id="PRO_5035498715" description="Protease inhibitor" evidence="1">
    <location>
        <begin position="18"/>
        <end position="103"/>
    </location>
</feature>
<dbReference type="InterPro" id="IPR016307">
    <property type="entry name" value="Prtase-inh_pacifastin"/>
</dbReference>
<proteinExistence type="inferred from homology"/>
<feature type="signal peptide" evidence="1">
    <location>
        <begin position="1"/>
        <end position="17"/>
    </location>
</feature>
<keyword evidence="1" id="KW-0964">Secreted</keyword>
<evidence type="ECO:0000313" key="3">
    <source>
        <dbReference type="Proteomes" id="UP000801492"/>
    </source>
</evidence>
<dbReference type="AlphaFoldDB" id="A0A8K0CER4"/>
<dbReference type="Proteomes" id="UP000801492">
    <property type="component" value="Unassembled WGS sequence"/>
</dbReference>
<evidence type="ECO:0000313" key="2">
    <source>
        <dbReference type="EMBL" id="KAF2885983.1"/>
    </source>
</evidence>
<gene>
    <name evidence="2" type="ORF">ILUMI_20189</name>
</gene>
<protein>
    <recommendedName>
        <fullName evidence="1">Protease inhibitor</fullName>
    </recommendedName>
</protein>
<dbReference type="OrthoDB" id="10026631at2759"/>
<comment type="subcellular location">
    <subcellularLocation>
        <location evidence="1">Secreted</location>
    </subcellularLocation>
</comment>
<comment type="similarity">
    <text evidence="1">Belongs to the protease inhibitor I19 family.</text>
</comment>
<dbReference type="GO" id="GO:0004867">
    <property type="term" value="F:serine-type endopeptidase inhibitor activity"/>
    <property type="evidence" value="ECO:0007669"/>
    <property type="project" value="UniProtKB-UniRule"/>
</dbReference>
<keyword evidence="1" id="KW-0722">Serine protease inhibitor</keyword>
<name>A0A8K0CER4_IGNLU</name>
<accession>A0A8K0CER4</accession>